<dbReference type="Proteomes" id="UP000184048">
    <property type="component" value="Unassembled WGS sequence"/>
</dbReference>
<dbReference type="InterPro" id="IPR036837">
    <property type="entry name" value="Cation_efflux_CTD_sf"/>
</dbReference>
<dbReference type="GO" id="GO:0015086">
    <property type="term" value="F:cadmium ion transmembrane transporter activity"/>
    <property type="evidence" value="ECO:0007669"/>
    <property type="project" value="TreeGrafter"/>
</dbReference>
<evidence type="ECO:0000313" key="10">
    <source>
        <dbReference type="EMBL" id="SHF33668.1"/>
    </source>
</evidence>
<keyword evidence="11" id="KW-1185">Reference proteome</keyword>
<feature type="transmembrane region" description="Helical" evidence="7">
    <location>
        <begin position="17"/>
        <end position="36"/>
    </location>
</feature>
<feature type="transmembrane region" description="Helical" evidence="7">
    <location>
        <begin position="48"/>
        <end position="66"/>
    </location>
</feature>
<organism evidence="10 11">
    <name type="scientific">Flavisolibacter ginsengisoli DSM 18119</name>
    <dbReference type="NCBI Taxonomy" id="1121884"/>
    <lineage>
        <taxon>Bacteria</taxon>
        <taxon>Pseudomonadati</taxon>
        <taxon>Bacteroidota</taxon>
        <taxon>Chitinophagia</taxon>
        <taxon>Chitinophagales</taxon>
        <taxon>Chitinophagaceae</taxon>
        <taxon>Flavisolibacter</taxon>
    </lineage>
</organism>
<feature type="domain" description="Cation efflux protein transmembrane" evidence="8">
    <location>
        <begin position="18"/>
        <end position="208"/>
    </location>
</feature>
<evidence type="ECO:0000256" key="4">
    <source>
        <dbReference type="ARBA" id="ARBA00022692"/>
    </source>
</evidence>
<feature type="transmembrane region" description="Helical" evidence="7">
    <location>
        <begin position="184"/>
        <end position="201"/>
    </location>
</feature>
<evidence type="ECO:0000256" key="2">
    <source>
        <dbReference type="ARBA" id="ARBA00008114"/>
    </source>
</evidence>
<name>A0A1M5ATS1_9BACT</name>
<comment type="similarity">
    <text evidence="2">Belongs to the cation diffusion facilitator (CDF) transporter (TC 2.A.4) family.</text>
</comment>
<keyword evidence="4 7" id="KW-0812">Transmembrane</keyword>
<dbReference type="PANTHER" id="PTHR43840">
    <property type="entry name" value="MITOCHONDRIAL METAL TRANSPORTER 1-RELATED"/>
    <property type="match status" value="1"/>
</dbReference>
<dbReference type="EMBL" id="FQUU01000009">
    <property type="protein sequence ID" value="SHF33668.1"/>
    <property type="molecule type" value="Genomic_DNA"/>
</dbReference>
<dbReference type="OrthoDB" id="9806522at2"/>
<dbReference type="Gene3D" id="3.30.70.1350">
    <property type="entry name" value="Cation efflux protein, cytoplasmic domain"/>
    <property type="match status" value="1"/>
</dbReference>
<dbReference type="PANTHER" id="PTHR43840:SF15">
    <property type="entry name" value="MITOCHONDRIAL METAL TRANSPORTER 1-RELATED"/>
    <property type="match status" value="1"/>
</dbReference>
<dbReference type="GO" id="GO:0015341">
    <property type="term" value="F:zinc efflux antiporter activity"/>
    <property type="evidence" value="ECO:0007669"/>
    <property type="project" value="TreeGrafter"/>
</dbReference>
<dbReference type="InterPro" id="IPR002524">
    <property type="entry name" value="Cation_efflux"/>
</dbReference>
<gene>
    <name evidence="10" type="ORF">SAMN02745131_02354</name>
</gene>
<dbReference type="AlphaFoldDB" id="A0A1M5ATS1"/>
<evidence type="ECO:0000256" key="6">
    <source>
        <dbReference type="ARBA" id="ARBA00023136"/>
    </source>
</evidence>
<dbReference type="GO" id="GO:0006882">
    <property type="term" value="P:intracellular zinc ion homeostasis"/>
    <property type="evidence" value="ECO:0007669"/>
    <property type="project" value="TreeGrafter"/>
</dbReference>
<dbReference type="InterPro" id="IPR050291">
    <property type="entry name" value="CDF_Transporter"/>
</dbReference>
<evidence type="ECO:0000256" key="7">
    <source>
        <dbReference type="SAM" id="Phobius"/>
    </source>
</evidence>
<dbReference type="SUPFAM" id="SSF161111">
    <property type="entry name" value="Cation efflux protein transmembrane domain-like"/>
    <property type="match status" value="1"/>
</dbReference>
<dbReference type="RefSeq" id="WP_072835529.1">
    <property type="nucleotide sequence ID" value="NZ_FQUU01000009.1"/>
</dbReference>
<dbReference type="InterPro" id="IPR027469">
    <property type="entry name" value="Cation_efflux_TMD_sf"/>
</dbReference>
<feature type="domain" description="Cation efflux protein cytoplasmic" evidence="9">
    <location>
        <begin position="218"/>
        <end position="290"/>
    </location>
</feature>
<dbReference type="STRING" id="1121884.SAMN02745131_02354"/>
<reference evidence="10 11" key="1">
    <citation type="submission" date="2016-11" db="EMBL/GenBank/DDBJ databases">
        <authorList>
            <person name="Jaros S."/>
            <person name="Januszkiewicz K."/>
            <person name="Wedrychowicz H."/>
        </authorList>
    </citation>
    <scope>NUCLEOTIDE SEQUENCE [LARGE SCALE GENOMIC DNA]</scope>
    <source>
        <strain evidence="10 11">DSM 18119</strain>
    </source>
</reference>
<protein>
    <submittedName>
        <fullName evidence="10">Cation diffusion facilitator family transporter</fullName>
    </submittedName>
</protein>
<dbReference type="GO" id="GO:0005886">
    <property type="term" value="C:plasma membrane"/>
    <property type="evidence" value="ECO:0007669"/>
    <property type="project" value="TreeGrafter"/>
</dbReference>
<keyword evidence="6 7" id="KW-0472">Membrane</keyword>
<feature type="transmembrane region" description="Helical" evidence="7">
    <location>
        <begin position="82"/>
        <end position="103"/>
    </location>
</feature>
<sequence length="339" mass="37718">MPETQKTGNSNLRLQRLIAIASSILLVAKFVAYYLTNSVSVLTDALESIVNVVAGFIGLYSLYVSAKPRDIDHPYGHGKAEFISAAVEGTLVLSAGILIIYSAAKNFIAPVPIQKLDVGIYLIGGTAIINWILGYLSLSQGKRNNSLALIASGKHLQSDTYSTAGIIAGLILISVTHFLWIDGVVAIGFGIFIVYTGYKIIRASLAGIMDEADMKLLDKMVELLEKNRRDNWVDLHNLRVIKYGNVLHLDCHLTVPWYFNIHQAHFEIDELGKLIRGNFGESLELFVHNDGCLYFQCHICKKNDCPVRQHSFKQTVEWTLDNSLQNEKHTLKDLEEASK</sequence>
<dbReference type="NCBIfam" id="TIGR01297">
    <property type="entry name" value="CDF"/>
    <property type="match status" value="1"/>
</dbReference>
<accession>A0A1M5ATS1</accession>
<keyword evidence="5 7" id="KW-1133">Transmembrane helix</keyword>
<dbReference type="Pfam" id="PF16916">
    <property type="entry name" value="ZT_dimer"/>
    <property type="match status" value="1"/>
</dbReference>
<evidence type="ECO:0000256" key="1">
    <source>
        <dbReference type="ARBA" id="ARBA00004141"/>
    </source>
</evidence>
<keyword evidence="3" id="KW-0813">Transport</keyword>
<dbReference type="SUPFAM" id="SSF160240">
    <property type="entry name" value="Cation efflux protein cytoplasmic domain-like"/>
    <property type="match status" value="1"/>
</dbReference>
<feature type="transmembrane region" description="Helical" evidence="7">
    <location>
        <begin position="118"/>
        <end position="138"/>
    </location>
</feature>
<evidence type="ECO:0000259" key="9">
    <source>
        <dbReference type="Pfam" id="PF16916"/>
    </source>
</evidence>
<proteinExistence type="inferred from homology"/>
<dbReference type="InterPro" id="IPR058533">
    <property type="entry name" value="Cation_efflux_TM"/>
</dbReference>
<dbReference type="Gene3D" id="1.20.1510.10">
    <property type="entry name" value="Cation efflux protein transmembrane domain"/>
    <property type="match status" value="1"/>
</dbReference>
<evidence type="ECO:0000259" key="8">
    <source>
        <dbReference type="Pfam" id="PF01545"/>
    </source>
</evidence>
<feature type="transmembrane region" description="Helical" evidence="7">
    <location>
        <begin position="159"/>
        <end position="178"/>
    </location>
</feature>
<evidence type="ECO:0000313" key="11">
    <source>
        <dbReference type="Proteomes" id="UP000184048"/>
    </source>
</evidence>
<comment type="subcellular location">
    <subcellularLocation>
        <location evidence="1">Membrane</location>
        <topology evidence="1">Multi-pass membrane protein</topology>
    </subcellularLocation>
</comment>
<dbReference type="Pfam" id="PF01545">
    <property type="entry name" value="Cation_efflux"/>
    <property type="match status" value="1"/>
</dbReference>
<evidence type="ECO:0000256" key="3">
    <source>
        <dbReference type="ARBA" id="ARBA00022448"/>
    </source>
</evidence>
<evidence type="ECO:0000256" key="5">
    <source>
        <dbReference type="ARBA" id="ARBA00022989"/>
    </source>
</evidence>
<dbReference type="InterPro" id="IPR027470">
    <property type="entry name" value="Cation_efflux_CTD"/>
</dbReference>
<dbReference type="GO" id="GO:0015093">
    <property type="term" value="F:ferrous iron transmembrane transporter activity"/>
    <property type="evidence" value="ECO:0007669"/>
    <property type="project" value="TreeGrafter"/>
</dbReference>